<proteinExistence type="predicted"/>
<reference evidence="1 2" key="1">
    <citation type="submission" date="2019-06" db="EMBL/GenBank/DDBJ databases">
        <title>Paenimaribius caenipelagi gen. nov., sp. nov., isolated from a tidal flat.</title>
        <authorList>
            <person name="Yoon J.-H."/>
        </authorList>
    </citation>
    <scope>NUCLEOTIDE SEQUENCE [LARGE SCALE GENOMIC DNA]</scope>
    <source>
        <strain evidence="1 2">JBTF-M29</strain>
    </source>
</reference>
<accession>A0A547PMD1</accession>
<dbReference type="Proteomes" id="UP000318590">
    <property type="component" value="Unassembled WGS sequence"/>
</dbReference>
<dbReference type="Gene3D" id="3.40.50.300">
    <property type="entry name" value="P-loop containing nucleotide triphosphate hydrolases"/>
    <property type="match status" value="1"/>
</dbReference>
<organism evidence="1 2">
    <name type="scientific">Palleronia caenipelagi</name>
    <dbReference type="NCBI Taxonomy" id="2489174"/>
    <lineage>
        <taxon>Bacteria</taxon>
        <taxon>Pseudomonadati</taxon>
        <taxon>Pseudomonadota</taxon>
        <taxon>Alphaproteobacteria</taxon>
        <taxon>Rhodobacterales</taxon>
        <taxon>Roseobacteraceae</taxon>
        <taxon>Palleronia</taxon>
    </lineage>
</organism>
<dbReference type="SUPFAM" id="SSF52540">
    <property type="entry name" value="P-loop containing nucleoside triphosphate hydrolases"/>
    <property type="match status" value="1"/>
</dbReference>
<protein>
    <submittedName>
        <fullName evidence="1">Sulfotransferase family protein</fullName>
    </submittedName>
</protein>
<name>A0A547PMD1_9RHOB</name>
<dbReference type="InterPro" id="IPR005331">
    <property type="entry name" value="Sulfotransferase"/>
</dbReference>
<gene>
    <name evidence="1" type="ORF">FEV53_17010</name>
</gene>
<keyword evidence="1" id="KW-0808">Transferase</keyword>
<evidence type="ECO:0000313" key="2">
    <source>
        <dbReference type="Proteomes" id="UP000318590"/>
    </source>
</evidence>
<dbReference type="GO" id="GO:0008146">
    <property type="term" value="F:sulfotransferase activity"/>
    <property type="evidence" value="ECO:0007669"/>
    <property type="project" value="InterPro"/>
</dbReference>
<sequence>MDGAPDVPGYIFPNGRRILFVHIPKAAGTSVEIALRRQAAEFLFDAKFHSVPERTTRVSAQHLHTAALNRLVLPGFFNYSFVITRHPVDRLVSEFRFRRGLLPASRRATGVRGLGREPAEFSAWLTYALRAVQKTPWAFDNHLRPQFHFAYPNAQVFRLEDGLEPVWQALSEQSGIAIAPPAKRHQTSRVAPVEVSPEDRARIVAHYAEDMERFGYE</sequence>
<dbReference type="InterPro" id="IPR027417">
    <property type="entry name" value="P-loop_NTPase"/>
</dbReference>
<comment type="caution">
    <text evidence="1">The sequence shown here is derived from an EMBL/GenBank/DDBJ whole genome shotgun (WGS) entry which is preliminary data.</text>
</comment>
<dbReference type="Pfam" id="PF03567">
    <property type="entry name" value="Sulfotransfer_2"/>
    <property type="match status" value="1"/>
</dbReference>
<dbReference type="EMBL" id="VFSV01000048">
    <property type="protein sequence ID" value="TRD15295.1"/>
    <property type="molecule type" value="Genomic_DNA"/>
</dbReference>
<dbReference type="AlphaFoldDB" id="A0A547PMD1"/>
<dbReference type="GO" id="GO:0016020">
    <property type="term" value="C:membrane"/>
    <property type="evidence" value="ECO:0007669"/>
    <property type="project" value="InterPro"/>
</dbReference>
<keyword evidence="2" id="KW-1185">Reference proteome</keyword>
<dbReference type="OrthoDB" id="7444642at2"/>
<evidence type="ECO:0000313" key="1">
    <source>
        <dbReference type="EMBL" id="TRD15295.1"/>
    </source>
</evidence>